<reference evidence="2 3" key="1">
    <citation type="journal article" date="2012" name="Stand. Genomic Sci.">
        <title>Complete genome sequence of Marinomonas posidonica type strain (IVIA-Po-181(T)).</title>
        <authorList>
            <person name="Lucas-Elio P."/>
            <person name="Goodwin L."/>
            <person name="Woyke T."/>
            <person name="Pitluck S."/>
            <person name="Nolan M."/>
            <person name="Kyrpides N.C."/>
            <person name="Detter J.C."/>
            <person name="Copeland A."/>
            <person name="Lu M."/>
            <person name="Bruce D."/>
            <person name="Detter C."/>
            <person name="Tapia R."/>
            <person name="Han S."/>
            <person name="Land M.L."/>
            <person name="Ivanova N."/>
            <person name="Mikhailova N."/>
            <person name="Johnston A.W."/>
            <person name="Sanchez-Amat A."/>
        </authorList>
    </citation>
    <scope>NUCLEOTIDE SEQUENCE [LARGE SCALE GENOMIC DNA]</scope>
    <source>
        <strain evidence="3">CECT 7376 / NCIMB 14433 / IVIA-Po-181</strain>
    </source>
</reference>
<dbReference type="RefSeq" id="WP_013795087.1">
    <property type="nucleotide sequence ID" value="NC_015559.1"/>
</dbReference>
<dbReference type="InterPro" id="IPR036188">
    <property type="entry name" value="FAD/NAD-bd_sf"/>
</dbReference>
<dbReference type="PANTHER" id="PTHR43747">
    <property type="entry name" value="FAD-BINDING PROTEIN"/>
    <property type="match status" value="1"/>
</dbReference>
<dbReference type="eggNOG" id="COG0644">
    <property type="taxonomic scope" value="Bacteria"/>
</dbReference>
<dbReference type="SUPFAM" id="SSF51905">
    <property type="entry name" value="FAD/NAD(P)-binding domain"/>
    <property type="match status" value="1"/>
</dbReference>
<accession>F6CZU9</accession>
<dbReference type="Gene3D" id="3.50.50.60">
    <property type="entry name" value="FAD/NAD(P)-binding domain"/>
    <property type="match status" value="1"/>
</dbReference>
<dbReference type="GO" id="GO:0071949">
    <property type="term" value="F:FAD binding"/>
    <property type="evidence" value="ECO:0007669"/>
    <property type="project" value="InterPro"/>
</dbReference>
<dbReference type="EMBL" id="CP002771">
    <property type="protein sequence ID" value="AEF53610.1"/>
    <property type="molecule type" value="Genomic_DNA"/>
</dbReference>
<feature type="domain" description="FAD-binding" evidence="1">
    <location>
        <begin position="8"/>
        <end position="231"/>
    </location>
</feature>
<dbReference type="AlphaFoldDB" id="F6CZU9"/>
<name>F6CZU9_MARPP</name>
<dbReference type="STRING" id="491952.Mar181_0550"/>
<dbReference type="HOGENOM" id="CLU_024648_4_1_6"/>
<dbReference type="Pfam" id="PF01494">
    <property type="entry name" value="FAD_binding_3"/>
    <property type="match status" value="1"/>
</dbReference>
<evidence type="ECO:0000313" key="2">
    <source>
        <dbReference type="EMBL" id="AEF53610.1"/>
    </source>
</evidence>
<evidence type="ECO:0000259" key="1">
    <source>
        <dbReference type="Pfam" id="PF01494"/>
    </source>
</evidence>
<dbReference type="PANTHER" id="PTHR43747:SF1">
    <property type="entry name" value="SLR1998 PROTEIN"/>
    <property type="match status" value="1"/>
</dbReference>
<dbReference type="InterPro" id="IPR050816">
    <property type="entry name" value="Flavin-dep_Halogenase_NPB"/>
</dbReference>
<proteinExistence type="predicted"/>
<evidence type="ECO:0000313" key="3">
    <source>
        <dbReference type="Proteomes" id="UP000009230"/>
    </source>
</evidence>
<sequence>MNNLNGNFDVAIIGAGPSGAVAAAQLARNGHKVLVLEKQHFPRFSIGESLLPQSMELLEQAGMLQAVVEAGFQFKNGAAFANKGLYDFFDFREKFSPGWGTTYQVQRAQFDKILADCATKDGAEIRYGHAVESYTEIDDNSVQLHVYDEQQNEYDITAKFVLDASGFGRVLPKLLNLEKESTLSTRISLFTHIEDRIGLKYFDRNKILISVHPENNEIWYWLIPFSDGRASVGVVLPRTIYEQHQHQEDADILKYFIYQTGKMSESLTEAVFDTPVGKLAGYSSDVTQMSGKHFALLGNAGEFLDPVFSSGVTIALKSAILAAETLDKQLRGEQVNWKNDFEQPLKLGIDTFRQFVEGWYDGSLQTVIFTKDKNPAVKAMICSVLAGYAWDTSNPYVKNPKRLHVLAQLCQK</sequence>
<keyword evidence="3" id="KW-1185">Reference proteome</keyword>
<gene>
    <name evidence="2" type="ordered locus">Mar181_0550</name>
</gene>
<dbReference type="InterPro" id="IPR002938">
    <property type="entry name" value="FAD-bd"/>
</dbReference>
<dbReference type="OrthoDB" id="103324at2"/>
<dbReference type="Proteomes" id="UP000009230">
    <property type="component" value="Chromosome"/>
</dbReference>
<organism evidence="2 3">
    <name type="scientific">Marinomonas posidonica (strain CECT 7376 / NCIMB 14433 / IVIA-Po-181)</name>
    <dbReference type="NCBI Taxonomy" id="491952"/>
    <lineage>
        <taxon>Bacteria</taxon>
        <taxon>Pseudomonadati</taxon>
        <taxon>Pseudomonadota</taxon>
        <taxon>Gammaproteobacteria</taxon>
        <taxon>Oceanospirillales</taxon>
        <taxon>Oceanospirillaceae</taxon>
        <taxon>Marinomonas</taxon>
    </lineage>
</organism>
<dbReference type="KEGG" id="mpc:Mar181_0550"/>
<protein>
    <submittedName>
        <fullName evidence="2">HI0933 family protein</fullName>
    </submittedName>
</protein>